<accession>A0AAV6VR80</accession>
<evidence type="ECO:0000313" key="1">
    <source>
        <dbReference type="EMBL" id="KAG8199144.1"/>
    </source>
</evidence>
<sequence length="101" mass="11019">MQSDNARRDCCYFPDKRKAAMKHGIIIKAIVEDRCVFAHTAELDCQVAFRVLATDTVAPTEFPRGIQVGEVPTQVSVSVLVCLMNGTTTKSAYAVPIPMAC</sequence>
<evidence type="ECO:0000313" key="2">
    <source>
        <dbReference type="Proteomes" id="UP000827092"/>
    </source>
</evidence>
<dbReference type="Proteomes" id="UP000827092">
    <property type="component" value="Unassembled WGS sequence"/>
</dbReference>
<protein>
    <submittedName>
        <fullName evidence="1">Uncharacterized protein</fullName>
    </submittedName>
</protein>
<comment type="caution">
    <text evidence="1">The sequence shown here is derived from an EMBL/GenBank/DDBJ whole genome shotgun (WGS) entry which is preliminary data.</text>
</comment>
<organism evidence="1 2">
    <name type="scientific">Oedothorax gibbosus</name>
    <dbReference type="NCBI Taxonomy" id="931172"/>
    <lineage>
        <taxon>Eukaryota</taxon>
        <taxon>Metazoa</taxon>
        <taxon>Ecdysozoa</taxon>
        <taxon>Arthropoda</taxon>
        <taxon>Chelicerata</taxon>
        <taxon>Arachnida</taxon>
        <taxon>Araneae</taxon>
        <taxon>Araneomorphae</taxon>
        <taxon>Entelegynae</taxon>
        <taxon>Araneoidea</taxon>
        <taxon>Linyphiidae</taxon>
        <taxon>Erigoninae</taxon>
        <taxon>Oedothorax</taxon>
    </lineage>
</organism>
<dbReference type="AlphaFoldDB" id="A0AAV6VR80"/>
<gene>
    <name evidence="1" type="ORF">JTE90_015979</name>
</gene>
<proteinExistence type="predicted"/>
<keyword evidence="2" id="KW-1185">Reference proteome</keyword>
<dbReference type="EMBL" id="JAFNEN010000030">
    <property type="protein sequence ID" value="KAG8199144.1"/>
    <property type="molecule type" value="Genomic_DNA"/>
</dbReference>
<name>A0AAV6VR80_9ARAC</name>
<reference evidence="1 2" key="1">
    <citation type="journal article" date="2022" name="Nat. Ecol. Evol.">
        <title>A masculinizing supergene underlies an exaggerated male reproductive morph in a spider.</title>
        <authorList>
            <person name="Hendrickx F."/>
            <person name="De Corte Z."/>
            <person name="Sonet G."/>
            <person name="Van Belleghem S.M."/>
            <person name="Kostlbacher S."/>
            <person name="Vangestel C."/>
        </authorList>
    </citation>
    <scope>NUCLEOTIDE SEQUENCE [LARGE SCALE GENOMIC DNA]</scope>
    <source>
        <strain evidence="1">W744_W776</strain>
    </source>
</reference>